<evidence type="ECO:0000256" key="4">
    <source>
        <dbReference type="ARBA" id="ARBA00022764"/>
    </source>
</evidence>
<dbReference type="PANTHER" id="PTHR30222">
    <property type="entry name" value="SPERMIDINE/PUTRESCINE-BINDING PERIPLASMIC PROTEIN"/>
    <property type="match status" value="1"/>
</dbReference>
<evidence type="ECO:0000256" key="2">
    <source>
        <dbReference type="ARBA" id="ARBA00022448"/>
    </source>
</evidence>
<evidence type="ECO:0000256" key="6">
    <source>
        <dbReference type="SAM" id="SignalP"/>
    </source>
</evidence>
<dbReference type="PRINTS" id="PR00909">
    <property type="entry name" value="SPERMDNBNDNG"/>
</dbReference>
<dbReference type="Gene3D" id="3.40.190.10">
    <property type="entry name" value="Periplasmic binding protein-like II"/>
    <property type="match status" value="2"/>
</dbReference>
<dbReference type="AlphaFoldDB" id="A0A1M7ZR77"/>
<dbReference type="GO" id="GO:0015846">
    <property type="term" value="P:polyamine transport"/>
    <property type="evidence" value="ECO:0007669"/>
    <property type="project" value="InterPro"/>
</dbReference>
<name>A0A1M7ZR77_9HYPH</name>
<dbReference type="PANTHER" id="PTHR30222:SF12">
    <property type="entry name" value="NORSPERMIDINE SENSOR"/>
    <property type="match status" value="1"/>
</dbReference>
<dbReference type="GO" id="GO:0042597">
    <property type="term" value="C:periplasmic space"/>
    <property type="evidence" value="ECO:0007669"/>
    <property type="project" value="UniProtKB-SubCell"/>
</dbReference>
<reference evidence="7 8" key="1">
    <citation type="submission" date="2016-12" db="EMBL/GenBank/DDBJ databases">
        <authorList>
            <person name="Song W.-J."/>
            <person name="Kurnit D.M."/>
        </authorList>
    </citation>
    <scope>NUCLEOTIDE SEQUENCE [LARGE SCALE GENOMIC DNA]</scope>
    <source>
        <strain evidence="7 8">DSM 19599</strain>
    </source>
</reference>
<accession>A0A1M7ZR77</accession>
<evidence type="ECO:0000313" key="8">
    <source>
        <dbReference type="Proteomes" id="UP000186406"/>
    </source>
</evidence>
<keyword evidence="8" id="KW-1185">Reference proteome</keyword>
<keyword evidence="2 5" id="KW-0813">Transport</keyword>
<evidence type="ECO:0000256" key="5">
    <source>
        <dbReference type="PIRNR" id="PIRNR019574"/>
    </source>
</evidence>
<dbReference type="STRING" id="1123029.SAMN02745172_04059"/>
<dbReference type="GO" id="GO:0019808">
    <property type="term" value="F:polyamine binding"/>
    <property type="evidence" value="ECO:0007669"/>
    <property type="project" value="InterPro"/>
</dbReference>
<dbReference type="RefSeq" id="WP_073632129.1">
    <property type="nucleotide sequence ID" value="NZ_FRXO01000013.1"/>
</dbReference>
<keyword evidence="3 6" id="KW-0732">Signal</keyword>
<dbReference type="Pfam" id="PF13416">
    <property type="entry name" value="SBP_bac_8"/>
    <property type="match status" value="1"/>
</dbReference>
<dbReference type="InterPro" id="IPR001188">
    <property type="entry name" value="Sperm_putr-bd"/>
</dbReference>
<evidence type="ECO:0000313" key="7">
    <source>
        <dbReference type="EMBL" id="SHO67381.1"/>
    </source>
</evidence>
<gene>
    <name evidence="7" type="ORF">SAMN02745172_04059</name>
</gene>
<protein>
    <recommendedName>
        <fullName evidence="5">Putrescine-binding periplasmic protein</fullName>
    </recommendedName>
</protein>
<feature type="chain" id="PRO_5012794276" description="Putrescine-binding periplasmic protein" evidence="6">
    <location>
        <begin position="22"/>
        <end position="341"/>
    </location>
</feature>
<feature type="signal peptide" evidence="6">
    <location>
        <begin position="1"/>
        <end position="21"/>
    </location>
</feature>
<comment type="function">
    <text evidence="5">Required for the activity of the bacterial periplasmic transport system of putrescine.</text>
</comment>
<dbReference type="InterPro" id="IPR006059">
    <property type="entry name" value="SBP"/>
</dbReference>
<dbReference type="OrthoDB" id="9769319at2"/>
<sequence length="341" mass="37883">MKRLAAALLLSALWAASPAKAEGDLFIYNWTDYTAPELVAKFEKDTGIKVTVDTYDSNETLLAKLKSGSAGYDIVIVSSDFVEIFAKEGLIAKIDAPKIDGYANLDPRWTKPVWDRENAYTIPWNWGTTSYSVNTDAYKGPADSLKLLFEPPEELKGKVGMFSSPSEVISLAERYLDMEPCQTDTANMKKVQDLLLAQAPFVKVYNSDGIIERQATGETVVHQQWNGAAMRSRELNPAIKYVYPKEGVVGWMDNVAVPATAKNPENAKKFLSFIMQPENMALQSNFTKYSNAVMGSEKFFEKSMQGAPELNPPADLKVVFTPACSEAATKLMDRVWTRLKT</sequence>
<evidence type="ECO:0000256" key="1">
    <source>
        <dbReference type="ARBA" id="ARBA00004418"/>
    </source>
</evidence>
<organism evidence="7 8">
    <name type="scientific">Pseudoxanthobacter soli DSM 19599</name>
    <dbReference type="NCBI Taxonomy" id="1123029"/>
    <lineage>
        <taxon>Bacteria</taxon>
        <taxon>Pseudomonadati</taxon>
        <taxon>Pseudomonadota</taxon>
        <taxon>Alphaproteobacteria</taxon>
        <taxon>Hyphomicrobiales</taxon>
        <taxon>Segnochrobactraceae</taxon>
        <taxon>Pseudoxanthobacter</taxon>
    </lineage>
</organism>
<keyword evidence="4 5" id="KW-0574">Periplasm</keyword>
<evidence type="ECO:0000256" key="3">
    <source>
        <dbReference type="ARBA" id="ARBA00022729"/>
    </source>
</evidence>
<dbReference type="Proteomes" id="UP000186406">
    <property type="component" value="Unassembled WGS sequence"/>
</dbReference>
<dbReference type="SUPFAM" id="SSF53850">
    <property type="entry name" value="Periplasmic binding protein-like II"/>
    <property type="match status" value="1"/>
</dbReference>
<dbReference type="EMBL" id="FRXO01000013">
    <property type="protein sequence ID" value="SHO67381.1"/>
    <property type="molecule type" value="Genomic_DNA"/>
</dbReference>
<dbReference type="PIRSF" id="PIRSF019574">
    <property type="entry name" value="Periplasmic_polyamine_BP"/>
    <property type="match status" value="1"/>
</dbReference>
<comment type="similarity">
    <text evidence="5">Belongs to the bacterial solute-binding protein PotD/PotF family.</text>
</comment>
<dbReference type="CDD" id="cd13664">
    <property type="entry name" value="PBP2_PotD_PotF_like_3"/>
    <property type="match status" value="1"/>
</dbReference>
<comment type="subcellular location">
    <subcellularLocation>
        <location evidence="1 5">Periplasm</location>
    </subcellularLocation>
</comment>
<proteinExistence type="inferred from homology"/>